<feature type="transmembrane region" description="Helical" evidence="1">
    <location>
        <begin position="120"/>
        <end position="138"/>
    </location>
</feature>
<dbReference type="Gene3D" id="2.130.10.10">
    <property type="entry name" value="YVTN repeat-like/Quinoprotein amine dehydrogenase"/>
    <property type="match status" value="1"/>
</dbReference>
<dbReference type="Proteomes" id="UP000832041">
    <property type="component" value="Chromosome"/>
</dbReference>
<dbReference type="InterPro" id="IPR015943">
    <property type="entry name" value="WD40/YVTN_repeat-like_dom_sf"/>
</dbReference>
<feature type="transmembrane region" description="Helical" evidence="1">
    <location>
        <begin position="150"/>
        <end position="174"/>
    </location>
</feature>
<feature type="transmembrane region" description="Helical" evidence="1">
    <location>
        <begin position="78"/>
        <end position="100"/>
    </location>
</feature>
<dbReference type="EMBL" id="CP051627">
    <property type="protein sequence ID" value="UPT22489.1"/>
    <property type="molecule type" value="Genomic_DNA"/>
</dbReference>
<keyword evidence="1" id="KW-1133">Transmembrane helix</keyword>
<sequence length="609" mass="63704">MTEQRNGVGYGFLFWCGTGMLSTGLLTAAAGLLLGGGRESGAWSFVLWGLLGVAVAGLLVSAYTSFRKKDGEAAPRTGAVRLWACLALLGAVVLCLVGFPSESFWWTRFGFADSEALLSAVAWAGTAAAALGFLLVLVSGARKARSRRRFLAGLVAGVAAAAVVAAGGAAATVYEEVEHTTHEAAGTPAAVPASAEEVTWVWEAPEGVAVHDVHPVPGGALVDVGDGVIALDTVTGEERWRYRRPGQVARFGVAPDGQTVVLSYFTAERGFQTRRFVLDARSGRLLGEYDVTVGVYQDAGEDGRGEQDLGYLHIQGVETLTSGARGVADSERGALSARDLADNSLLWTREGDPRCVEHSRTALGDLLFQAVTCADELETDSPTERTEYLDSAEAETRVVALDARTGEEVWCRSWRTRSFYPRVFFPGIRRSLVGLLGYQSPEETLLVVESTTGSSGQTSGKILDPQTGEVLADDLGHASGGDGNPVLHATGDSLVVGGEGEASGVEWRSFDGEARRTLALPGPATGAAAGIAFLPGAVAWLSAEEGAVHITPWSEEGEASSVDLRGSLEGRDVTGPLGLLPAPGSLVVYPRSSEQEGEEPEGGVVLGLS</sequence>
<evidence type="ECO:0000313" key="3">
    <source>
        <dbReference type="Proteomes" id="UP000832041"/>
    </source>
</evidence>
<reference evidence="2 3" key="1">
    <citation type="submission" date="2020-04" db="EMBL/GenBank/DDBJ databases">
        <title>Thermobifida alba genome sequencing and assembly.</title>
        <authorList>
            <person name="Luzics S."/>
            <person name="Horvath B."/>
            <person name="Nagy I."/>
            <person name="Toth A."/>
            <person name="Nagy I."/>
            <person name="Kukolya J."/>
        </authorList>
    </citation>
    <scope>NUCLEOTIDE SEQUENCE [LARGE SCALE GENOMIC DNA]</scope>
    <source>
        <strain evidence="2 3">DSM 43795</strain>
    </source>
</reference>
<keyword evidence="1" id="KW-0812">Transmembrane</keyword>
<keyword evidence="3" id="KW-1185">Reference proteome</keyword>
<protein>
    <submittedName>
        <fullName evidence="2">PQQ-binding-like beta-propeller repeat protein</fullName>
    </submittedName>
</protein>
<dbReference type="SUPFAM" id="SSF50998">
    <property type="entry name" value="Quinoprotein alcohol dehydrogenase-like"/>
    <property type="match status" value="1"/>
</dbReference>
<evidence type="ECO:0000256" key="1">
    <source>
        <dbReference type="SAM" id="Phobius"/>
    </source>
</evidence>
<keyword evidence="1" id="KW-0472">Membrane</keyword>
<proteinExistence type="predicted"/>
<organism evidence="2 3">
    <name type="scientific">Thermobifida alba</name>
    <name type="common">Thermomonospora alba</name>
    <dbReference type="NCBI Taxonomy" id="53522"/>
    <lineage>
        <taxon>Bacteria</taxon>
        <taxon>Bacillati</taxon>
        <taxon>Actinomycetota</taxon>
        <taxon>Actinomycetes</taxon>
        <taxon>Streptosporangiales</taxon>
        <taxon>Nocardiopsidaceae</taxon>
        <taxon>Thermobifida</taxon>
    </lineage>
</organism>
<feature type="transmembrane region" description="Helical" evidence="1">
    <location>
        <begin position="12"/>
        <end position="33"/>
    </location>
</feature>
<evidence type="ECO:0000313" key="2">
    <source>
        <dbReference type="EMBL" id="UPT22489.1"/>
    </source>
</evidence>
<dbReference type="InterPro" id="IPR011047">
    <property type="entry name" value="Quinoprotein_ADH-like_sf"/>
</dbReference>
<name>A0ABY4L4B0_THEAE</name>
<feature type="transmembrane region" description="Helical" evidence="1">
    <location>
        <begin position="45"/>
        <end position="66"/>
    </location>
</feature>
<dbReference type="RefSeq" id="WP_248590977.1">
    <property type="nucleotide sequence ID" value="NZ_BAABEB010000019.1"/>
</dbReference>
<gene>
    <name evidence="2" type="ORF">FOF52_17235</name>
</gene>
<accession>A0ABY4L4B0</accession>